<dbReference type="EMBL" id="JACHNU010000010">
    <property type="protein sequence ID" value="MBB4665072.1"/>
    <property type="molecule type" value="Genomic_DNA"/>
</dbReference>
<dbReference type="Gene3D" id="3.90.550.10">
    <property type="entry name" value="Spore Coat Polysaccharide Biosynthesis Protein SpsA, Chain A"/>
    <property type="match status" value="1"/>
</dbReference>
<comment type="caution">
    <text evidence="2">The sequence shown here is derived from an EMBL/GenBank/DDBJ whole genome shotgun (WGS) entry which is preliminary data.</text>
</comment>
<evidence type="ECO:0000313" key="3">
    <source>
        <dbReference type="Proteomes" id="UP000585272"/>
    </source>
</evidence>
<dbReference type="InterPro" id="IPR001173">
    <property type="entry name" value="Glyco_trans_2-like"/>
</dbReference>
<dbReference type="CDD" id="cd00761">
    <property type="entry name" value="Glyco_tranf_GTA_type"/>
    <property type="match status" value="1"/>
</dbReference>
<reference evidence="2 3" key="1">
    <citation type="submission" date="2020-08" db="EMBL/GenBank/DDBJ databases">
        <title>Genomic Encyclopedia of Archaeal and Bacterial Type Strains, Phase II (KMG-II): from individual species to whole genera.</title>
        <authorList>
            <person name="Goeker M."/>
        </authorList>
    </citation>
    <scope>NUCLEOTIDE SEQUENCE [LARGE SCALE GENOMIC DNA]</scope>
    <source>
        <strain evidence="2 3">DSM 23288</strain>
    </source>
</reference>
<sequence length="462" mass="48849">MNLPLVSVLLTARDDAARIRATLDDVLAQAYPEEAIELVAVDDGSLDGTAVLLDDLAALLPGRVRVFHQPRTGPAAALDRALGEAHGALLAPLAAGDRWPRDRVASQVALLERRPEVGLVYSALLPRGEQAAPALWPAELEVDPPRGRPVGRLLREESIAPSALMVRAALREQIAPIPAEIGRASWWLAVRSAAVAEIEWLPEAPDAEAAAEPCPREPAALLRDTLAFQRWFLRHATSEAPFLDELPQIWTAFTDAARRLLAVTDDPFAELIRVSDGDRAEAIGLLADARAAIARGDARPGLALAARAAATDPWCAPARQLLAEAFATRPRRAPTDPLAGARRFVTLAFAEELIGEPELLVAYAAHFDGSADATLAIDASSLTPAAAEQALGRLIAELGLDDEGGAHLVAIVGPIDAAVRERLPQGVNALLTRRPRPGPAAPSFGAAETAALRAFAARAFAA</sequence>
<accession>A0A840IJ78</accession>
<protein>
    <recommendedName>
        <fullName evidence="1">Glycosyltransferase 2-like domain-containing protein</fullName>
    </recommendedName>
</protein>
<evidence type="ECO:0000259" key="1">
    <source>
        <dbReference type="Pfam" id="PF00535"/>
    </source>
</evidence>
<gene>
    <name evidence="2" type="ORF">BDZ31_004691</name>
</gene>
<dbReference type="PANTHER" id="PTHR43685">
    <property type="entry name" value="GLYCOSYLTRANSFERASE"/>
    <property type="match status" value="1"/>
</dbReference>
<dbReference type="Proteomes" id="UP000585272">
    <property type="component" value="Unassembled WGS sequence"/>
</dbReference>
<evidence type="ECO:0000313" key="2">
    <source>
        <dbReference type="EMBL" id="MBB4665072.1"/>
    </source>
</evidence>
<dbReference type="InterPro" id="IPR050834">
    <property type="entry name" value="Glycosyltransf_2"/>
</dbReference>
<dbReference type="InterPro" id="IPR029044">
    <property type="entry name" value="Nucleotide-diphossugar_trans"/>
</dbReference>
<dbReference type="AlphaFoldDB" id="A0A840IJ78"/>
<proteinExistence type="predicted"/>
<dbReference type="Pfam" id="PF00535">
    <property type="entry name" value="Glycos_transf_2"/>
    <property type="match status" value="1"/>
</dbReference>
<name>A0A840IJ78_9ACTN</name>
<dbReference type="GO" id="GO:0044010">
    <property type="term" value="P:single-species biofilm formation"/>
    <property type="evidence" value="ECO:0007669"/>
    <property type="project" value="TreeGrafter"/>
</dbReference>
<dbReference type="RefSeq" id="WP_183345672.1">
    <property type="nucleotide sequence ID" value="NZ_JACHNU010000010.1"/>
</dbReference>
<keyword evidence="3" id="KW-1185">Reference proteome</keyword>
<dbReference type="PANTHER" id="PTHR43685:SF2">
    <property type="entry name" value="GLYCOSYLTRANSFERASE 2-LIKE DOMAIN-CONTAINING PROTEIN"/>
    <property type="match status" value="1"/>
</dbReference>
<dbReference type="SUPFAM" id="SSF53448">
    <property type="entry name" value="Nucleotide-diphospho-sugar transferases"/>
    <property type="match status" value="1"/>
</dbReference>
<organism evidence="2 3">
    <name type="scientific">Conexibacter arvalis</name>
    <dbReference type="NCBI Taxonomy" id="912552"/>
    <lineage>
        <taxon>Bacteria</taxon>
        <taxon>Bacillati</taxon>
        <taxon>Actinomycetota</taxon>
        <taxon>Thermoleophilia</taxon>
        <taxon>Solirubrobacterales</taxon>
        <taxon>Conexibacteraceae</taxon>
        <taxon>Conexibacter</taxon>
    </lineage>
</organism>
<feature type="domain" description="Glycosyltransferase 2-like" evidence="1">
    <location>
        <begin position="7"/>
        <end position="121"/>
    </location>
</feature>